<accession>X1CQ85</accession>
<sequence length="135" mass="15804">MIYETNYKKIMNLIPDLASFKIEDNRRSHLGGGYLDLCIDMVEITENHIMFALSQYYDNGNRDVDMIIKVYPSSKMAEVMAFQGVGHSPFQQVYFENEEGQKMVRSKLKKELNSYLRTWLMILKKQGHTLKEKAI</sequence>
<protein>
    <recommendedName>
        <fullName evidence="2">DUF1249 domain-containing protein</fullName>
    </recommendedName>
</protein>
<proteinExistence type="predicted"/>
<reference evidence="1" key="1">
    <citation type="journal article" date="2014" name="Front. Microbiol.">
        <title>High frequency of phylogenetically diverse reductive dehalogenase-homologous genes in deep subseafloor sedimentary metagenomes.</title>
        <authorList>
            <person name="Kawai M."/>
            <person name="Futagami T."/>
            <person name="Toyoda A."/>
            <person name="Takaki Y."/>
            <person name="Nishi S."/>
            <person name="Hori S."/>
            <person name="Arai W."/>
            <person name="Tsubouchi T."/>
            <person name="Morono Y."/>
            <person name="Uchiyama I."/>
            <person name="Ito T."/>
            <person name="Fujiyama A."/>
            <person name="Inagaki F."/>
            <person name="Takami H."/>
        </authorList>
    </citation>
    <scope>NUCLEOTIDE SEQUENCE</scope>
    <source>
        <strain evidence="1">Expedition CK06-06</strain>
    </source>
</reference>
<evidence type="ECO:0008006" key="2">
    <source>
        <dbReference type="Google" id="ProtNLM"/>
    </source>
</evidence>
<dbReference type="AlphaFoldDB" id="X1CQ85"/>
<organism evidence="1">
    <name type="scientific">marine sediment metagenome</name>
    <dbReference type="NCBI Taxonomy" id="412755"/>
    <lineage>
        <taxon>unclassified sequences</taxon>
        <taxon>metagenomes</taxon>
        <taxon>ecological metagenomes</taxon>
    </lineage>
</organism>
<dbReference type="InterPro" id="IPR009659">
    <property type="entry name" value="DUF1249"/>
</dbReference>
<dbReference type="EMBL" id="BART01033737">
    <property type="protein sequence ID" value="GAH10546.1"/>
    <property type="molecule type" value="Genomic_DNA"/>
</dbReference>
<name>X1CQ85_9ZZZZ</name>
<comment type="caution">
    <text evidence="1">The sequence shown here is derived from an EMBL/GenBank/DDBJ whole genome shotgun (WGS) entry which is preliminary data.</text>
</comment>
<evidence type="ECO:0000313" key="1">
    <source>
        <dbReference type="EMBL" id="GAH10546.1"/>
    </source>
</evidence>
<dbReference type="Pfam" id="PF06853">
    <property type="entry name" value="DUF1249"/>
    <property type="match status" value="1"/>
</dbReference>
<gene>
    <name evidence="1" type="ORF">S01H4_57865</name>
</gene>